<keyword evidence="1" id="KW-1133">Transmembrane helix</keyword>
<dbReference type="EMBL" id="JALRMR010000009">
    <property type="protein sequence ID" value="MDT1974404.1"/>
    <property type="molecule type" value="Genomic_DNA"/>
</dbReference>
<feature type="transmembrane region" description="Helical" evidence="1">
    <location>
        <begin position="6"/>
        <end position="27"/>
    </location>
</feature>
<dbReference type="RefSeq" id="WP_311780525.1">
    <property type="nucleotide sequence ID" value="NZ_JALRMR010000009.1"/>
</dbReference>
<proteinExistence type="predicted"/>
<accession>A0AAW8R9G7</accession>
<keyword evidence="1" id="KW-0472">Membrane</keyword>
<evidence type="ECO:0000313" key="2">
    <source>
        <dbReference type="EMBL" id="MDT1974404.1"/>
    </source>
</evidence>
<evidence type="ECO:0000256" key="1">
    <source>
        <dbReference type="SAM" id="Phobius"/>
    </source>
</evidence>
<sequence>MKIDTTISLALIISLSTIIVPVIATVLNRRYDLKLKQIDYKRESLKTNRSQTLVTFQEFVVATGKILTRIDTSQIPSREEMQTFESSCLKCLLFLKEDDRQEFQQFRILVKLRFGHKDPRGSVTSNFLMTETLIKVTKSLQKSLGIEPSDDVYASFNRCITIANNYLELFESQEMQVLTEQGIGSKSKNHIRSLLQRRKNKDIQE</sequence>
<reference evidence="2" key="1">
    <citation type="submission" date="2022-04" db="EMBL/GenBank/DDBJ databases">
        <title>Draft genome sequences of lactic acid bacteria (LAB) strains involved in meat spoilage.</title>
        <authorList>
            <person name="Palevich N."/>
        </authorList>
    </citation>
    <scope>NUCLEOTIDE SEQUENCE</scope>
    <source>
        <strain evidence="2">9-14</strain>
    </source>
</reference>
<organism evidence="2 3">
    <name type="scientific">Carnobacterium divergens</name>
    <name type="common">Lactobacillus divergens</name>
    <dbReference type="NCBI Taxonomy" id="2748"/>
    <lineage>
        <taxon>Bacteria</taxon>
        <taxon>Bacillati</taxon>
        <taxon>Bacillota</taxon>
        <taxon>Bacilli</taxon>
        <taxon>Lactobacillales</taxon>
        <taxon>Carnobacteriaceae</taxon>
        <taxon>Carnobacterium</taxon>
    </lineage>
</organism>
<name>A0AAW8R9G7_CARDV</name>
<dbReference type="Proteomes" id="UP001249945">
    <property type="component" value="Unassembled WGS sequence"/>
</dbReference>
<keyword evidence="1" id="KW-0812">Transmembrane</keyword>
<dbReference type="AlphaFoldDB" id="A0AAW8R9G7"/>
<evidence type="ECO:0000313" key="3">
    <source>
        <dbReference type="Proteomes" id="UP001249945"/>
    </source>
</evidence>
<gene>
    <name evidence="2" type="ORF">MX635_08385</name>
</gene>
<protein>
    <recommendedName>
        <fullName evidence="4">DUF4760 domain-containing protein</fullName>
    </recommendedName>
</protein>
<evidence type="ECO:0008006" key="4">
    <source>
        <dbReference type="Google" id="ProtNLM"/>
    </source>
</evidence>
<comment type="caution">
    <text evidence="2">The sequence shown here is derived from an EMBL/GenBank/DDBJ whole genome shotgun (WGS) entry which is preliminary data.</text>
</comment>